<organism evidence="1 2">
    <name type="scientific">Phanerochaete carnosa (strain HHB-10118-sp)</name>
    <name type="common">White-rot fungus</name>
    <name type="synonym">Peniophora carnosa</name>
    <dbReference type="NCBI Taxonomy" id="650164"/>
    <lineage>
        <taxon>Eukaryota</taxon>
        <taxon>Fungi</taxon>
        <taxon>Dikarya</taxon>
        <taxon>Basidiomycota</taxon>
        <taxon>Agaricomycotina</taxon>
        <taxon>Agaricomycetes</taxon>
        <taxon>Polyporales</taxon>
        <taxon>Phanerochaetaceae</taxon>
        <taxon>Phanerochaete</taxon>
    </lineage>
</organism>
<evidence type="ECO:0000313" key="1">
    <source>
        <dbReference type="EMBL" id="EKM54067.1"/>
    </source>
</evidence>
<gene>
    <name evidence="1" type="ORF">PHACADRAFT_209893</name>
</gene>
<dbReference type="RefSeq" id="XP_007396769.1">
    <property type="nucleotide sequence ID" value="XM_007396707.1"/>
</dbReference>
<protein>
    <recommendedName>
        <fullName evidence="3">BTB domain-containing protein</fullName>
    </recommendedName>
</protein>
<dbReference type="InParanoid" id="K5WUD9"/>
<dbReference type="Proteomes" id="UP000008370">
    <property type="component" value="Unassembled WGS sequence"/>
</dbReference>
<dbReference type="HOGENOM" id="CLU_043561_1_0_1"/>
<accession>K5WUD9</accession>
<sequence length="341" mass="37327">MSSEPSLHALAKVPSGGSLEDALADSLSGFQFIDTTFYAYTRRMQFGKATKPRAVRANSVILKASIYFRGPHPITPSDAFSAEHFGSADHYECESDSDLEDEDDGADAFGSLLATPSEVESAKEDKTDKKPLGPLETDSASGAVAINDGTRIVRANSVAADTLEALIFYIYAGNIYFLPLRSCGTKVRGEAKAEHHIQRRNRPYCSCKSIYQFADEIGLAELKQQAEVCLFSRLDAGNILDELFSRFSSRYPHILTRQIRILLDSYWTASTQAALSRKFQSVVCGDVPHAAPMLLSLLSRIPATPKPAVLADIKDSTCLLHLCDLSQILCRHDQQSAPCDP</sequence>
<proteinExistence type="predicted"/>
<keyword evidence="2" id="KW-1185">Reference proteome</keyword>
<dbReference type="GeneID" id="18912906"/>
<evidence type="ECO:0000313" key="2">
    <source>
        <dbReference type="Proteomes" id="UP000008370"/>
    </source>
</evidence>
<reference evidence="1 2" key="1">
    <citation type="journal article" date="2012" name="BMC Genomics">
        <title>Comparative genomics of the white-rot fungi, Phanerochaete carnosa and P. chrysosporium, to elucidate the genetic basis of the distinct wood types they colonize.</title>
        <authorList>
            <person name="Suzuki H."/>
            <person name="MacDonald J."/>
            <person name="Syed K."/>
            <person name="Salamov A."/>
            <person name="Hori C."/>
            <person name="Aerts A."/>
            <person name="Henrissat B."/>
            <person name="Wiebenga A."/>
            <person name="vanKuyk P.A."/>
            <person name="Barry K."/>
            <person name="Lindquist E."/>
            <person name="LaButti K."/>
            <person name="Lapidus A."/>
            <person name="Lucas S."/>
            <person name="Coutinho P."/>
            <person name="Gong Y."/>
            <person name="Samejima M."/>
            <person name="Mahadevan R."/>
            <person name="Abou-Zaid M."/>
            <person name="de Vries R.P."/>
            <person name="Igarashi K."/>
            <person name="Yadav J.S."/>
            <person name="Grigoriev I.V."/>
            <person name="Master E.R."/>
        </authorList>
    </citation>
    <scope>NUCLEOTIDE SEQUENCE [LARGE SCALE GENOMIC DNA]</scope>
    <source>
        <strain evidence="1 2">HHB-10118-sp</strain>
    </source>
</reference>
<dbReference type="OrthoDB" id="6359816at2759"/>
<dbReference type="AlphaFoldDB" id="K5WUD9"/>
<name>K5WUD9_PHACS</name>
<dbReference type="KEGG" id="pco:PHACADRAFT_209893"/>
<dbReference type="EMBL" id="JH930473">
    <property type="protein sequence ID" value="EKM54067.1"/>
    <property type="molecule type" value="Genomic_DNA"/>
</dbReference>
<evidence type="ECO:0008006" key="3">
    <source>
        <dbReference type="Google" id="ProtNLM"/>
    </source>
</evidence>